<keyword evidence="2" id="KW-0812">Transmembrane</keyword>
<comment type="caution">
    <text evidence="3">The sequence shown here is derived from an EMBL/GenBank/DDBJ whole genome shotgun (WGS) entry which is preliminary data.</text>
</comment>
<dbReference type="OrthoDB" id="8556356at2"/>
<proteinExistence type="predicted"/>
<feature type="transmembrane region" description="Helical" evidence="2">
    <location>
        <begin position="141"/>
        <end position="163"/>
    </location>
</feature>
<evidence type="ECO:0000313" key="4">
    <source>
        <dbReference type="Proteomes" id="UP000238605"/>
    </source>
</evidence>
<feature type="compositionally biased region" description="Basic and acidic residues" evidence="1">
    <location>
        <begin position="534"/>
        <end position="549"/>
    </location>
</feature>
<name>A0A2S5ST51_9BURK</name>
<evidence type="ECO:0000256" key="1">
    <source>
        <dbReference type="SAM" id="MobiDB-lite"/>
    </source>
</evidence>
<feature type="transmembrane region" description="Helical" evidence="2">
    <location>
        <begin position="349"/>
        <end position="369"/>
    </location>
</feature>
<keyword evidence="4" id="KW-1185">Reference proteome</keyword>
<keyword evidence="2" id="KW-0472">Membrane</keyword>
<feature type="transmembrane region" description="Helical" evidence="2">
    <location>
        <begin position="197"/>
        <end position="223"/>
    </location>
</feature>
<evidence type="ECO:0000313" key="3">
    <source>
        <dbReference type="EMBL" id="PPE65893.1"/>
    </source>
</evidence>
<dbReference type="RefSeq" id="WP_104302841.1">
    <property type="nucleotide sequence ID" value="NZ_PSNX01000010.1"/>
</dbReference>
<feature type="transmembrane region" description="Helical" evidence="2">
    <location>
        <begin position="300"/>
        <end position="318"/>
    </location>
</feature>
<feature type="transmembrane region" description="Helical" evidence="2">
    <location>
        <begin position="170"/>
        <end position="191"/>
    </location>
</feature>
<feature type="transmembrane region" description="Helical" evidence="2">
    <location>
        <begin position="268"/>
        <end position="288"/>
    </location>
</feature>
<accession>A0A2S5ST51</accession>
<gene>
    <name evidence="3" type="ORF">C1704_11325</name>
</gene>
<dbReference type="Proteomes" id="UP000238605">
    <property type="component" value="Unassembled WGS sequence"/>
</dbReference>
<dbReference type="AlphaFoldDB" id="A0A2S5ST51"/>
<keyword evidence="2" id="KW-1133">Transmembrane helix</keyword>
<protein>
    <recommendedName>
        <fullName evidence="5">Glycosyltransferase</fullName>
    </recommendedName>
</protein>
<feature type="transmembrane region" description="Helical" evidence="2">
    <location>
        <begin position="235"/>
        <end position="256"/>
    </location>
</feature>
<sequence>MNHPTPAIVTQRAARRLPRVALLLLCAAYVLPGHFGRDPWRNADVTAYGYMHGLARGGDWWHPLIAGVPSDGGLLPYWLGALFIQALGGWLGPELAARVPFALLLAASLALTWYSCYHLARTEAAQPVAFAFGGEAHPVDYARAVADGAVLALLACLGLLQLGHEITPELVQLAGASLALYAVSASTYRGWQPRVAMLAALPLMAGSGAASIALALGMAGGVVCLRSHYDSTRAFAPWILASAVLAVLLATALGTWRWHVLDWPSPAQVARLLLWFTWPAWLLAGWTLWRWRHHLLHRHIAWPLAAAGIAVVGCVAMNGSDRALLLGLPALAVLSAFALPTLRRPMASAIDWFSVCFFTAIALFVWVMYAAMHTGLPAKPAANIAKLAPGFEAQFSWLAFGLGLAATLAWGWLVRWRTGRHREALWRSLVLPAGGVTLIWLLMLTLWLPLLNYARSDRPLVERLAQHLPAGACVRASGLPRHQLAALEALGGFTLHQGLGDPGKPSCDHLLLIGTRNTPPQPPQGWVQIAAERRPTDRQEQTYVFRRDPATSATEAR</sequence>
<dbReference type="EMBL" id="PSNX01000010">
    <property type="protein sequence ID" value="PPE65893.1"/>
    <property type="molecule type" value="Genomic_DNA"/>
</dbReference>
<feature type="transmembrane region" description="Helical" evidence="2">
    <location>
        <begin position="395"/>
        <end position="413"/>
    </location>
</feature>
<organism evidence="3 4">
    <name type="scientific">Caldimonas caldifontis</name>
    <dbReference type="NCBI Taxonomy" id="1452508"/>
    <lineage>
        <taxon>Bacteria</taxon>
        <taxon>Pseudomonadati</taxon>
        <taxon>Pseudomonadota</taxon>
        <taxon>Betaproteobacteria</taxon>
        <taxon>Burkholderiales</taxon>
        <taxon>Sphaerotilaceae</taxon>
        <taxon>Caldimonas</taxon>
    </lineage>
</organism>
<evidence type="ECO:0000256" key="2">
    <source>
        <dbReference type="SAM" id="Phobius"/>
    </source>
</evidence>
<feature type="transmembrane region" description="Helical" evidence="2">
    <location>
        <begin position="425"/>
        <end position="448"/>
    </location>
</feature>
<reference evidence="3 4" key="1">
    <citation type="submission" date="2018-02" db="EMBL/GenBank/DDBJ databases">
        <title>Reclassifiation of [Polyangium] brachysporum DSM 7029 as Guopingzhaonella breviflexa gen. nov., sp. nov., a member of the family Comamonadaceae.</title>
        <authorList>
            <person name="Tang B."/>
        </authorList>
    </citation>
    <scope>NUCLEOTIDE SEQUENCE [LARGE SCALE GENOMIC DNA]</scope>
    <source>
        <strain evidence="3 4">BCRC 80649</strain>
    </source>
</reference>
<feature type="region of interest" description="Disordered" evidence="1">
    <location>
        <begin position="534"/>
        <end position="557"/>
    </location>
</feature>
<feature type="transmembrane region" description="Helical" evidence="2">
    <location>
        <begin position="324"/>
        <end position="342"/>
    </location>
</feature>
<feature type="transmembrane region" description="Helical" evidence="2">
    <location>
        <begin position="95"/>
        <end position="114"/>
    </location>
</feature>
<evidence type="ECO:0008006" key="5">
    <source>
        <dbReference type="Google" id="ProtNLM"/>
    </source>
</evidence>